<dbReference type="OrthoDB" id="39584at2157"/>
<keyword evidence="2" id="KW-1185">Reference proteome</keyword>
<dbReference type="RefSeq" id="WP_013680860.1">
    <property type="nucleotide sequence ID" value="NC_015315.1"/>
</dbReference>
<dbReference type="Pfam" id="PF01263">
    <property type="entry name" value="Aldose_epim"/>
    <property type="match status" value="1"/>
</dbReference>
<dbReference type="STRING" id="999630.TUZN_2067"/>
<dbReference type="AlphaFoldDB" id="F2L5A0"/>
<dbReference type="GeneID" id="10361578"/>
<dbReference type="eggNOG" id="arCOG05361">
    <property type="taxonomic scope" value="Archaea"/>
</dbReference>
<dbReference type="KEGG" id="tuz:TUZN_2067"/>
<reference key="2">
    <citation type="submission" date="2011-03" db="EMBL/GenBank/DDBJ databases">
        <title>Complete genome sequence of the thermoacidophilic crenarchaeon Thermoproteus uzoniensis 768-20.</title>
        <authorList>
            <person name="Mardanov A.V."/>
            <person name="Gumerov V.M."/>
            <person name="Beletsky A.V."/>
            <person name="Prokofeva M.I."/>
            <person name="Bonch-Osmolovskaya E.A."/>
            <person name="Ravin N.V."/>
            <person name="Skryabin K.G."/>
        </authorList>
    </citation>
    <scope>NUCLEOTIDE SEQUENCE</scope>
    <source>
        <strain>768-20</strain>
    </source>
</reference>
<dbReference type="InterPro" id="IPR008183">
    <property type="entry name" value="Aldose_1/G6P_1-epimerase"/>
</dbReference>
<dbReference type="GO" id="GO:0016853">
    <property type="term" value="F:isomerase activity"/>
    <property type="evidence" value="ECO:0007669"/>
    <property type="project" value="InterPro"/>
</dbReference>
<dbReference type="InterPro" id="IPR014718">
    <property type="entry name" value="GH-type_carb-bd"/>
</dbReference>
<dbReference type="Proteomes" id="UP000008138">
    <property type="component" value="Chromosome"/>
</dbReference>
<proteinExistence type="predicted"/>
<dbReference type="GO" id="GO:0005975">
    <property type="term" value="P:carbohydrate metabolic process"/>
    <property type="evidence" value="ECO:0007669"/>
    <property type="project" value="InterPro"/>
</dbReference>
<dbReference type="GO" id="GO:0030246">
    <property type="term" value="F:carbohydrate binding"/>
    <property type="evidence" value="ECO:0007669"/>
    <property type="project" value="InterPro"/>
</dbReference>
<dbReference type="Gene3D" id="2.70.98.10">
    <property type="match status" value="1"/>
</dbReference>
<evidence type="ECO:0000313" key="2">
    <source>
        <dbReference type="Proteomes" id="UP000008138"/>
    </source>
</evidence>
<accession>F2L5A0</accession>
<name>F2L5A0_THEU7</name>
<dbReference type="CDD" id="cd01081">
    <property type="entry name" value="Aldose_epim"/>
    <property type="match status" value="1"/>
</dbReference>
<dbReference type="EMBL" id="CP002590">
    <property type="protein sequence ID" value="AEA13525.1"/>
    <property type="molecule type" value="Genomic_DNA"/>
</dbReference>
<reference evidence="1 2" key="1">
    <citation type="journal article" date="2011" name="J. Bacteriol.">
        <title>Complete genome sequence of the thermoacidophilic crenarchaeon Thermoproteus uzoniensis 768-20.</title>
        <authorList>
            <person name="Mardanov A.V."/>
            <person name="Gumerov V.M."/>
            <person name="Beletsky A.V."/>
            <person name="Prokofeva M.I."/>
            <person name="Bonch-Osmolovskaya E.A."/>
            <person name="Ravin N.V."/>
            <person name="Skryabin K.G."/>
        </authorList>
    </citation>
    <scope>NUCLEOTIDE SEQUENCE [LARGE SCALE GENOMIC DNA]</scope>
    <source>
        <strain evidence="1 2">768-20</strain>
    </source>
</reference>
<dbReference type="SUPFAM" id="SSF74650">
    <property type="entry name" value="Galactose mutarotase-like"/>
    <property type="match status" value="1"/>
</dbReference>
<protein>
    <submittedName>
        <fullName evidence="1">Aldose 1-epimerase</fullName>
    </submittedName>
</protein>
<gene>
    <name evidence="1" type="ordered locus">TUZN_2067</name>
</gene>
<dbReference type="HOGENOM" id="CLU_052486_1_1_2"/>
<dbReference type="InterPro" id="IPR011013">
    <property type="entry name" value="Gal_mutarotase_sf_dom"/>
</dbReference>
<evidence type="ECO:0000313" key="1">
    <source>
        <dbReference type="EMBL" id="AEA13525.1"/>
    </source>
</evidence>
<sequence>MITLRSGQTVAVLHARGAYLSSLRQGGRDIVLPGSVDSQTRGGMALLIPFANRVKDGVYELDGVFYELPKSAEGHAIHGLAMSMDWALAERGDDFAEFQLELSHPGYPSTLSCAVRYELSENSLSVSLSIVNAGRRRAPLVVGAHPYFVVSRPWRLRAENPLRCVAVGKIPTGELVPHSFGVEGDYDDCFLVEGDPVILESPYSVVEMRRRNMPYIQVYTGVEGAVAVEPMSGAPDAYHNGMGLKILGPGEAAEFSFEIYFKAPRG</sequence>
<organism evidence="1 2">
    <name type="scientific">Thermoproteus uzoniensis (strain 768-20)</name>
    <dbReference type="NCBI Taxonomy" id="999630"/>
    <lineage>
        <taxon>Archaea</taxon>
        <taxon>Thermoproteota</taxon>
        <taxon>Thermoprotei</taxon>
        <taxon>Thermoproteales</taxon>
        <taxon>Thermoproteaceae</taxon>
        <taxon>Thermoproteus</taxon>
    </lineage>
</organism>